<keyword evidence="2 5" id="KW-0418">Kinase</keyword>
<organism evidence="5 6">
    <name type="scientific">Achromobacter pulmonis</name>
    <dbReference type="NCBI Taxonomy" id="1389932"/>
    <lineage>
        <taxon>Bacteria</taxon>
        <taxon>Pseudomonadati</taxon>
        <taxon>Pseudomonadota</taxon>
        <taxon>Betaproteobacteria</taxon>
        <taxon>Burkholderiales</taxon>
        <taxon>Alcaligenaceae</taxon>
        <taxon>Achromobacter</taxon>
    </lineage>
</organism>
<comment type="function">
    <text evidence="2">Catalyzes the ATP-dependent phosphorylation of thiamine-monophosphate (TMP) to form thiamine-pyrophosphate (TPP), the active form of vitamin B1.</text>
</comment>
<dbReference type="EC" id="2.7.4.16" evidence="2"/>
<comment type="miscellaneous">
    <text evidence="2">Reaction mechanism of ThiL seems to utilize a direct, inline transfer of the gamma-phosphate of ATP to TMP rather than a phosphorylated enzyme intermediate.</text>
</comment>
<dbReference type="GO" id="GO:0000287">
    <property type="term" value="F:magnesium ion binding"/>
    <property type="evidence" value="ECO:0007669"/>
    <property type="project" value="UniProtKB-UniRule"/>
</dbReference>
<dbReference type="GO" id="GO:0009030">
    <property type="term" value="F:thiamine-phosphate kinase activity"/>
    <property type="evidence" value="ECO:0007669"/>
    <property type="project" value="UniProtKB-UniRule"/>
</dbReference>
<dbReference type="InterPro" id="IPR010918">
    <property type="entry name" value="PurM-like_C_dom"/>
</dbReference>
<feature type="binding site" evidence="2">
    <location>
        <position position="43"/>
    </location>
    <ligand>
        <name>Mg(2+)</name>
        <dbReference type="ChEBI" id="CHEBI:18420"/>
        <label>1</label>
    </ligand>
</feature>
<feature type="binding site" evidence="2">
    <location>
        <position position="71"/>
    </location>
    <ligand>
        <name>Mg(2+)</name>
        <dbReference type="ChEBI" id="CHEBI:18420"/>
        <label>2</label>
    </ligand>
</feature>
<dbReference type="GO" id="GO:0009228">
    <property type="term" value="P:thiamine biosynthetic process"/>
    <property type="evidence" value="ECO:0007669"/>
    <property type="project" value="UniProtKB-KW"/>
</dbReference>
<evidence type="ECO:0000313" key="6">
    <source>
        <dbReference type="Proteomes" id="UP000235994"/>
    </source>
</evidence>
<dbReference type="RefSeq" id="WP_102773956.1">
    <property type="nucleotide sequence ID" value="NZ_POQS01000004.1"/>
</dbReference>
<feature type="binding site" evidence="2">
    <location>
        <position position="26"/>
    </location>
    <ligand>
        <name>Mg(2+)</name>
        <dbReference type="ChEBI" id="CHEBI:18420"/>
        <label>3</label>
    </ligand>
</feature>
<dbReference type="InterPro" id="IPR036676">
    <property type="entry name" value="PurM-like_C_sf"/>
</dbReference>
<keyword evidence="2" id="KW-0808">Transferase</keyword>
<comment type="pathway">
    <text evidence="2">Cofactor biosynthesis; thiamine diphosphate biosynthesis; thiamine diphosphate from thiamine phosphate: step 1/1.</text>
</comment>
<dbReference type="PANTHER" id="PTHR30270">
    <property type="entry name" value="THIAMINE-MONOPHOSPHATE KINASE"/>
    <property type="match status" value="1"/>
</dbReference>
<keyword evidence="1 2" id="KW-0784">Thiamine biosynthesis</keyword>
<comment type="similarity">
    <text evidence="2">Belongs to the thiamine-monophosphate kinase family.</text>
</comment>
<dbReference type="Pfam" id="PF02769">
    <property type="entry name" value="AIRS_C"/>
    <property type="match status" value="1"/>
</dbReference>
<evidence type="ECO:0000313" key="5">
    <source>
        <dbReference type="EMBL" id="PND32842.1"/>
    </source>
</evidence>
<dbReference type="HAMAP" id="MF_02128">
    <property type="entry name" value="TMP_kinase"/>
    <property type="match status" value="1"/>
</dbReference>
<reference evidence="5 6" key="1">
    <citation type="submission" date="2018-01" db="EMBL/GenBank/DDBJ databases">
        <title>The draft genome of an aniline degradation strain ANB-1.</title>
        <authorList>
            <person name="Zhang L."/>
            <person name="Jiang J."/>
        </authorList>
    </citation>
    <scope>NUCLEOTIDE SEQUENCE [LARGE SCALE GENOMIC DNA]</scope>
    <source>
        <strain evidence="5 6">ANB-1</strain>
    </source>
</reference>
<feature type="binding site" evidence="2">
    <location>
        <begin position="117"/>
        <end position="118"/>
    </location>
    <ligand>
        <name>ATP</name>
        <dbReference type="ChEBI" id="CHEBI:30616"/>
    </ligand>
</feature>
<proteinExistence type="inferred from homology"/>
<feature type="binding site" evidence="2">
    <location>
        <position position="26"/>
    </location>
    <ligand>
        <name>Mg(2+)</name>
        <dbReference type="ChEBI" id="CHEBI:18420"/>
        <label>4</label>
    </ligand>
</feature>
<evidence type="ECO:0000259" key="4">
    <source>
        <dbReference type="Pfam" id="PF02769"/>
    </source>
</evidence>
<feature type="binding site" evidence="2">
    <location>
        <position position="50"/>
    </location>
    <ligand>
        <name>substrate</name>
    </ligand>
</feature>
<keyword evidence="2" id="KW-0479">Metal-binding</keyword>
<feature type="binding site" evidence="2">
    <location>
        <position position="209"/>
    </location>
    <ligand>
        <name>Mg(2+)</name>
        <dbReference type="ChEBI" id="CHEBI:18420"/>
        <label>3</label>
    </ligand>
</feature>
<gene>
    <name evidence="2 5" type="primary">thiL</name>
    <name evidence="5" type="ORF">C1I89_17650</name>
</gene>
<dbReference type="Proteomes" id="UP000235994">
    <property type="component" value="Unassembled WGS sequence"/>
</dbReference>
<feature type="binding site" evidence="2">
    <location>
        <position position="42"/>
    </location>
    <ligand>
        <name>Mg(2+)</name>
        <dbReference type="ChEBI" id="CHEBI:18420"/>
        <label>1</label>
    </ligand>
</feature>
<dbReference type="UniPathway" id="UPA00060">
    <property type="reaction ID" value="UER00142"/>
</dbReference>
<feature type="binding site" evidence="2">
    <location>
        <position position="71"/>
    </location>
    <ligand>
        <name>Mg(2+)</name>
        <dbReference type="ChEBI" id="CHEBI:18420"/>
        <label>3</label>
    </ligand>
</feature>
<feature type="binding site" evidence="2">
    <location>
        <position position="41"/>
    </location>
    <ligand>
        <name>Mg(2+)</name>
        <dbReference type="ChEBI" id="CHEBI:18420"/>
        <label>4</label>
    </ligand>
</feature>
<keyword evidence="2" id="KW-0460">Magnesium</keyword>
<evidence type="ECO:0000256" key="1">
    <source>
        <dbReference type="ARBA" id="ARBA00022977"/>
    </source>
</evidence>
<dbReference type="InterPro" id="IPR016188">
    <property type="entry name" value="PurM-like_N"/>
</dbReference>
<comment type="catalytic activity">
    <reaction evidence="2">
        <text>thiamine phosphate + ATP = thiamine diphosphate + ADP</text>
        <dbReference type="Rhea" id="RHEA:15913"/>
        <dbReference type="ChEBI" id="CHEBI:30616"/>
        <dbReference type="ChEBI" id="CHEBI:37575"/>
        <dbReference type="ChEBI" id="CHEBI:58937"/>
        <dbReference type="ChEBI" id="CHEBI:456216"/>
        <dbReference type="EC" id="2.7.4.16"/>
    </reaction>
</comment>
<dbReference type="GO" id="GO:0005524">
    <property type="term" value="F:ATP binding"/>
    <property type="evidence" value="ECO:0007669"/>
    <property type="project" value="UniProtKB-UniRule"/>
</dbReference>
<feature type="binding site" evidence="2">
    <location>
        <position position="212"/>
    </location>
    <ligand>
        <name>Mg(2+)</name>
        <dbReference type="ChEBI" id="CHEBI:18420"/>
        <label>5</label>
    </ligand>
</feature>
<dbReference type="PIRSF" id="PIRSF005303">
    <property type="entry name" value="Thiam_monoph_kin"/>
    <property type="match status" value="1"/>
</dbReference>
<dbReference type="EMBL" id="POQS01000004">
    <property type="protein sequence ID" value="PND32842.1"/>
    <property type="molecule type" value="Genomic_DNA"/>
</dbReference>
<feature type="binding site" evidence="2">
    <location>
        <position position="315"/>
    </location>
    <ligand>
        <name>substrate</name>
    </ligand>
</feature>
<accession>A0A2N8KHB7</accession>
<keyword evidence="2" id="KW-0067">ATP-binding</keyword>
<dbReference type="SUPFAM" id="SSF55326">
    <property type="entry name" value="PurM N-terminal domain-like"/>
    <property type="match status" value="1"/>
</dbReference>
<keyword evidence="6" id="KW-1185">Reference proteome</keyword>
<protein>
    <recommendedName>
        <fullName evidence="2">Thiamine-monophosphate kinase</fullName>
        <shortName evidence="2">TMP kinase</shortName>
        <shortName evidence="2">Thiamine-phosphate kinase</shortName>
        <ecNumber evidence="2">2.7.4.16</ecNumber>
    </recommendedName>
</protein>
<dbReference type="Pfam" id="PF00586">
    <property type="entry name" value="AIRS"/>
    <property type="match status" value="1"/>
</dbReference>
<feature type="binding site" evidence="2">
    <location>
        <position position="71"/>
    </location>
    <ligand>
        <name>Mg(2+)</name>
        <dbReference type="ChEBI" id="CHEBI:18420"/>
        <label>4</label>
    </ligand>
</feature>
<feature type="binding site" evidence="2">
    <location>
        <position position="43"/>
    </location>
    <ligand>
        <name>Mg(2+)</name>
        <dbReference type="ChEBI" id="CHEBI:18420"/>
        <label>2</label>
    </ligand>
</feature>
<dbReference type="AlphaFoldDB" id="A0A2N8KHB7"/>
<dbReference type="CDD" id="cd02194">
    <property type="entry name" value="ThiL"/>
    <property type="match status" value="1"/>
</dbReference>
<sequence length="321" mass="33250">MASEFDLIARYFNRAAPAGLLGVGDDCALFPVPPGEQVATSTDLLLEGRHFFPDVDPRALGHKALAVNLSDLAAMGARPIGCVLGLALPRLDEAWLAAFAEGFHDLAAVHGCPLIGGDTTRSAHDLAISVTVFGAVAPGQALRRNGARPGDDVWVSGELGAADVAYRLLDGQYPADPALLSATREALEWPRPQVALGLALRGVAHAAIDVSDGLLQDLGHILAASGVGADLHYPQMPVAAALAGLDPARRRRAVLGGGDVYQLCFTAPASRREAVLAAAGEAGARATRIGRIRERAGLDVLDAQGRPLDALPAGFDHFPAA</sequence>
<name>A0A2N8KHB7_9BURK</name>
<dbReference type="NCBIfam" id="TIGR01379">
    <property type="entry name" value="thiL"/>
    <property type="match status" value="1"/>
</dbReference>
<feature type="binding site" evidence="2">
    <location>
        <position position="259"/>
    </location>
    <ligand>
        <name>substrate</name>
    </ligand>
</feature>
<feature type="binding site" evidence="2">
    <location>
        <position position="211"/>
    </location>
    <ligand>
        <name>ATP</name>
        <dbReference type="ChEBI" id="CHEBI:30616"/>
    </ligand>
</feature>
<dbReference type="Gene3D" id="3.90.650.10">
    <property type="entry name" value="PurM-like C-terminal domain"/>
    <property type="match status" value="1"/>
</dbReference>
<keyword evidence="2" id="KW-0547">Nucleotide-binding</keyword>
<evidence type="ECO:0000256" key="2">
    <source>
        <dbReference type="HAMAP-Rule" id="MF_02128"/>
    </source>
</evidence>
<comment type="caution">
    <text evidence="2">Lacks conserved residue(s) required for the propagation of feature annotation.</text>
</comment>
<dbReference type="GO" id="GO:0009229">
    <property type="term" value="P:thiamine diphosphate biosynthetic process"/>
    <property type="evidence" value="ECO:0007669"/>
    <property type="project" value="UniProtKB-UniRule"/>
</dbReference>
<dbReference type="SUPFAM" id="SSF56042">
    <property type="entry name" value="PurM C-terminal domain-like"/>
    <property type="match status" value="1"/>
</dbReference>
<feature type="binding site" evidence="2">
    <location>
        <position position="144"/>
    </location>
    <ligand>
        <name>ATP</name>
        <dbReference type="ChEBI" id="CHEBI:30616"/>
    </ligand>
</feature>
<dbReference type="InterPro" id="IPR006283">
    <property type="entry name" value="ThiL-like"/>
</dbReference>
<evidence type="ECO:0000259" key="3">
    <source>
        <dbReference type="Pfam" id="PF00586"/>
    </source>
</evidence>
<feature type="binding site" evidence="2">
    <location>
        <position position="118"/>
    </location>
    <ligand>
        <name>Mg(2+)</name>
        <dbReference type="ChEBI" id="CHEBI:18420"/>
        <label>1</label>
    </ligand>
</feature>
<dbReference type="InterPro" id="IPR036921">
    <property type="entry name" value="PurM-like_N_sf"/>
</dbReference>
<feature type="domain" description="PurM-like C-terminal" evidence="4">
    <location>
        <begin position="182"/>
        <end position="299"/>
    </location>
</feature>
<dbReference type="PANTHER" id="PTHR30270:SF0">
    <property type="entry name" value="THIAMINE-MONOPHOSPHATE KINASE"/>
    <property type="match status" value="1"/>
</dbReference>
<comment type="caution">
    <text evidence="5">The sequence shown here is derived from an EMBL/GenBank/DDBJ whole genome shotgun (WGS) entry which is preliminary data.</text>
</comment>
<feature type="domain" description="PurM-like N-terminal" evidence="3">
    <location>
        <begin position="24"/>
        <end position="136"/>
    </location>
</feature>
<dbReference type="Gene3D" id="3.30.1330.10">
    <property type="entry name" value="PurM-like, N-terminal domain"/>
    <property type="match status" value="1"/>
</dbReference>